<dbReference type="PROSITE" id="PS00775">
    <property type="entry name" value="GLYCOSYL_HYDROL_F3"/>
    <property type="match status" value="1"/>
</dbReference>
<evidence type="ECO:0000313" key="8">
    <source>
        <dbReference type="Proteomes" id="UP000051008"/>
    </source>
</evidence>
<dbReference type="Pfam" id="PF00933">
    <property type="entry name" value="Glyco_hydro_3"/>
    <property type="match status" value="1"/>
</dbReference>
<dbReference type="GO" id="GO:0005975">
    <property type="term" value="P:carbohydrate metabolic process"/>
    <property type="evidence" value="ECO:0007669"/>
    <property type="project" value="InterPro"/>
</dbReference>
<sequence>MKKLLLTLVTLCLAWTIVPGSNDVQAKKISSKRLNQLVAKMSLEEKIAQMYLVPSSGNPAGMAAEIKHYQLGGVVLFGADFQNQTPKQLKAKLKTWQKVSQTGLFIATDQEGGTVSRLSANPKLTGKKYPAPQELYAKGGLAAVSKNYRQTAKTLRHLGINWNFAPVADVSNDPNSFIYPRTLGQDYQTTATYIKMVVPAIQSQKVIASLKHFPGYGSAADTHTGFASDKRPLSDFQQNDFLPFEAGIKAKVDTVLVAHVVMSAVDDHNPASLSPAVHQLLRQDLHFKGLIVTDDLGMGAIKDFAKEQAVNPDLLAVKAGNDILLSTGYQKGIPAIAAAVRAGEISEGQIDQTVKRIIKLKAKLGILK</sequence>
<dbReference type="EMBL" id="AYYP01000046">
    <property type="protein sequence ID" value="KRM63987.1"/>
    <property type="molecule type" value="Genomic_DNA"/>
</dbReference>
<keyword evidence="4" id="KW-0378">Hydrolase</keyword>
<keyword evidence="5" id="KW-0326">Glycosidase</keyword>
<dbReference type="InterPro" id="IPR017853">
    <property type="entry name" value="GH"/>
</dbReference>
<evidence type="ECO:0000256" key="3">
    <source>
        <dbReference type="ARBA" id="ARBA00012663"/>
    </source>
</evidence>
<proteinExistence type="inferred from homology"/>
<protein>
    <recommendedName>
        <fullName evidence="3">beta-N-acetylhexosaminidase</fullName>
        <ecNumber evidence="3">3.2.1.52</ecNumber>
    </recommendedName>
</protein>
<reference evidence="7 8" key="1">
    <citation type="journal article" date="2015" name="Genome Announc.">
        <title>Expanding the biotechnology potential of lactobacilli through comparative genomics of 213 strains and associated genera.</title>
        <authorList>
            <person name="Sun Z."/>
            <person name="Harris H.M."/>
            <person name="McCann A."/>
            <person name="Guo C."/>
            <person name="Argimon S."/>
            <person name="Zhang W."/>
            <person name="Yang X."/>
            <person name="Jeffery I.B."/>
            <person name="Cooney J.C."/>
            <person name="Kagawa T.F."/>
            <person name="Liu W."/>
            <person name="Song Y."/>
            <person name="Salvetti E."/>
            <person name="Wrobel A."/>
            <person name="Rasinkangas P."/>
            <person name="Parkhill J."/>
            <person name="Rea M.C."/>
            <person name="O'Sullivan O."/>
            <person name="Ritari J."/>
            <person name="Douillard F.P."/>
            <person name="Paul Ross R."/>
            <person name="Yang R."/>
            <person name="Briner A.E."/>
            <person name="Felis G.E."/>
            <person name="de Vos W.M."/>
            <person name="Barrangou R."/>
            <person name="Klaenhammer T.R."/>
            <person name="Caufield P.W."/>
            <person name="Cui Y."/>
            <person name="Zhang H."/>
            <person name="O'Toole P.W."/>
        </authorList>
    </citation>
    <scope>NUCLEOTIDE SEQUENCE [LARGE SCALE GENOMIC DNA]</scope>
    <source>
        <strain evidence="7 8">DSM 20509</strain>
    </source>
</reference>
<accession>A0A0R2AKR4</accession>
<dbReference type="EC" id="3.2.1.52" evidence="3"/>
<dbReference type="PANTHER" id="PTHR30480:SF13">
    <property type="entry name" value="BETA-HEXOSAMINIDASE"/>
    <property type="match status" value="1"/>
</dbReference>
<dbReference type="InterPro" id="IPR050226">
    <property type="entry name" value="NagZ_Beta-hexosaminidase"/>
</dbReference>
<gene>
    <name evidence="7" type="ORF">FC14_GL000109</name>
</gene>
<comment type="similarity">
    <text evidence="2">Belongs to the glycosyl hydrolase 3 family.</text>
</comment>
<dbReference type="InterPro" id="IPR019800">
    <property type="entry name" value="Glyco_hydro_3_AS"/>
</dbReference>
<dbReference type="RefSeq" id="WP_056976864.1">
    <property type="nucleotide sequence ID" value="NZ_AYYP01000046.1"/>
</dbReference>
<dbReference type="GO" id="GO:0004563">
    <property type="term" value="F:beta-N-acetylhexosaminidase activity"/>
    <property type="evidence" value="ECO:0007669"/>
    <property type="project" value="UniProtKB-EC"/>
</dbReference>
<keyword evidence="8" id="KW-1185">Reference proteome</keyword>
<evidence type="ECO:0000256" key="4">
    <source>
        <dbReference type="ARBA" id="ARBA00022801"/>
    </source>
</evidence>
<comment type="caution">
    <text evidence="7">The sequence shown here is derived from an EMBL/GenBank/DDBJ whole genome shotgun (WGS) entry which is preliminary data.</text>
</comment>
<dbReference type="PATRIC" id="fig|1423718.3.peg.112"/>
<dbReference type="SUPFAM" id="SSF51445">
    <property type="entry name" value="(Trans)glycosidases"/>
    <property type="match status" value="1"/>
</dbReference>
<evidence type="ECO:0000256" key="5">
    <source>
        <dbReference type="ARBA" id="ARBA00023295"/>
    </source>
</evidence>
<dbReference type="PANTHER" id="PTHR30480">
    <property type="entry name" value="BETA-HEXOSAMINIDASE-RELATED"/>
    <property type="match status" value="1"/>
</dbReference>
<dbReference type="InterPro" id="IPR001764">
    <property type="entry name" value="Glyco_hydro_3_N"/>
</dbReference>
<dbReference type="AlphaFoldDB" id="A0A0R2AKR4"/>
<dbReference type="OrthoDB" id="9805821at2"/>
<comment type="catalytic activity">
    <reaction evidence="1">
        <text>Hydrolysis of terminal non-reducing N-acetyl-D-hexosamine residues in N-acetyl-beta-D-hexosaminides.</text>
        <dbReference type="EC" id="3.2.1.52"/>
    </reaction>
</comment>
<dbReference type="Gene3D" id="3.20.20.300">
    <property type="entry name" value="Glycoside hydrolase, family 3, N-terminal domain"/>
    <property type="match status" value="1"/>
</dbReference>
<evidence type="ECO:0000256" key="2">
    <source>
        <dbReference type="ARBA" id="ARBA00005336"/>
    </source>
</evidence>
<dbReference type="Proteomes" id="UP000051008">
    <property type="component" value="Unassembled WGS sequence"/>
</dbReference>
<organism evidence="7 8">
    <name type="scientific">Ligilactobacillus agilis DSM 20509</name>
    <dbReference type="NCBI Taxonomy" id="1423718"/>
    <lineage>
        <taxon>Bacteria</taxon>
        <taxon>Bacillati</taxon>
        <taxon>Bacillota</taxon>
        <taxon>Bacilli</taxon>
        <taxon>Lactobacillales</taxon>
        <taxon>Lactobacillaceae</taxon>
        <taxon>Ligilactobacillus</taxon>
    </lineage>
</organism>
<evidence type="ECO:0000313" key="7">
    <source>
        <dbReference type="EMBL" id="KRM63987.1"/>
    </source>
</evidence>
<dbReference type="GO" id="GO:0009254">
    <property type="term" value="P:peptidoglycan turnover"/>
    <property type="evidence" value="ECO:0007669"/>
    <property type="project" value="TreeGrafter"/>
</dbReference>
<name>A0A0R2AKR4_9LACO</name>
<feature type="domain" description="Glycoside hydrolase family 3 N-terminal" evidence="6">
    <location>
        <begin position="43"/>
        <end position="360"/>
    </location>
</feature>
<evidence type="ECO:0000256" key="1">
    <source>
        <dbReference type="ARBA" id="ARBA00001231"/>
    </source>
</evidence>
<evidence type="ECO:0000259" key="6">
    <source>
        <dbReference type="Pfam" id="PF00933"/>
    </source>
</evidence>
<dbReference type="InterPro" id="IPR036962">
    <property type="entry name" value="Glyco_hydro_3_N_sf"/>
</dbReference>